<organism evidence="8 9">
    <name type="scientific">Globicatella sulfidifaciens</name>
    <dbReference type="NCBI Taxonomy" id="136093"/>
    <lineage>
        <taxon>Bacteria</taxon>
        <taxon>Bacillati</taxon>
        <taxon>Bacillota</taxon>
        <taxon>Bacilli</taxon>
        <taxon>Lactobacillales</taxon>
        <taxon>Aerococcaceae</taxon>
        <taxon>Globicatella</taxon>
    </lineage>
</organism>
<evidence type="ECO:0000313" key="8">
    <source>
        <dbReference type="EMBL" id="NLJ17548.1"/>
    </source>
</evidence>
<evidence type="ECO:0000256" key="4">
    <source>
        <dbReference type="SAM" id="Coils"/>
    </source>
</evidence>
<dbReference type="InterPro" id="IPR051310">
    <property type="entry name" value="MCP_chemotaxis"/>
</dbReference>
<dbReference type="PROSITE" id="PS50885">
    <property type="entry name" value="HAMP"/>
    <property type="match status" value="1"/>
</dbReference>
<dbReference type="InterPro" id="IPR029151">
    <property type="entry name" value="Sensor-like_sf"/>
</dbReference>
<proteinExistence type="inferred from homology"/>
<dbReference type="Gene3D" id="1.10.287.950">
    <property type="entry name" value="Methyl-accepting chemotaxis protein"/>
    <property type="match status" value="1"/>
</dbReference>
<dbReference type="RefSeq" id="WP_276646197.1">
    <property type="nucleotide sequence ID" value="NZ_JAAYSM010000049.1"/>
</dbReference>
<dbReference type="GO" id="GO:0005886">
    <property type="term" value="C:plasma membrane"/>
    <property type="evidence" value="ECO:0007669"/>
    <property type="project" value="TreeGrafter"/>
</dbReference>
<accession>A0A7X8GZD2</accession>
<protein>
    <submittedName>
        <fullName evidence="8">HAMP domain-containing protein</fullName>
    </submittedName>
</protein>
<evidence type="ECO:0000256" key="5">
    <source>
        <dbReference type="SAM" id="Phobius"/>
    </source>
</evidence>
<feature type="domain" description="Methyl-accepting transducer" evidence="6">
    <location>
        <begin position="321"/>
        <end position="536"/>
    </location>
</feature>
<sequence>IFNTSGKLTLEKNRKIELEATNQVTQEVKKIEIPSLYLDKTVLYNNTTLVDKITELTRAKATIFQKIEGGYVRISTSVLKADGSRATNTFIPDDSPVIKAIEQDNDYNGRAIVVDDWYLTSYRPVKIDNDIVGILFVGMPEKDMKNIKEIFNQKKYLQSGYPYIVGKDGKLIVHPTKEGTTLVKEDFFVKIAELKNKSGKTYYSWEGQKKIQYSKYVKEIDSYIVVSIYENEMIQMLNHLRNILIIAVILSIFIIITIVNYLSILISKSIQKGVDFAKKISEGDLTAELNVHQKDEIGILANSLTQMVEKLREIVSGINRGAIEIAASSQQISIGSQQLSQGANSQAVAAEEVSSSMEEMVANIQQNTENAIQTKKISLQAKQSMDLMAVSGKKSITSIKDIVNKITIINDIAFQTNILALNAAVEAARAGEQGRGFAVVAAEVRKLAERSKIAADEIALISNSSVSVTEESDNLINSLTPEIERTAQLVQEITSASNEQATGVDQVNNALNDLNQIIQQNAASSEELATSAEELASQADQLKTMISFLKIKD</sequence>
<dbReference type="PANTHER" id="PTHR43531">
    <property type="entry name" value="PROTEIN ICFG"/>
    <property type="match status" value="1"/>
</dbReference>
<dbReference type="GO" id="GO:0007165">
    <property type="term" value="P:signal transduction"/>
    <property type="evidence" value="ECO:0007669"/>
    <property type="project" value="UniProtKB-KW"/>
</dbReference>
<dbReference type="InterPro" id="IPR003660">
    <property type="entry name" value="HAMP_dom"/>
</dbReference>
<dbReference type="CDD" id="cd06225">
    <property type="entry name" value="HAMP"/>
    <property type="match status" value="1"/>
</dbReference>
<evidence type="ECO:0000256" key="2">
    <source>
        <dbReference type="ARBA" id="ARBA00029447"/>
    </source>
</evidence>
<dbReference type="SUPFAM" id="SSF103190">
    <property type="entry name" value="Sensory domain-like"/>
    <property type="match status" value="1"/>
</dbReference>
<dbReference type="CDD" id="cd11386">
    <property type="entry name" value="MCP_signal"/>
    <property type="match status" value="1"/>
</dbReference>
<name>A0A7X8GZD2_9LACT</name>
<gene>
    <name evidence="8" type="ORF">GX355_01675</name>
</gene>
<feature type="non-terminal residue" evidence="8">
    <location>
        <position position="1"/>
    </location>
</feature>
<evidence type="ECO:0000313" key="9">
    <source>
        <dbReference type="Proteomes" id="UP000541058"/>
    </source>
</evidence>
<evidence type="ECO:0000256" key="3">
    <source>
        <dbReference type="PROSITE-ProRule" id="PRU00284"/>
    </source>
</evidence>
<dbReference type="SMART" id="SM00283">
    <property type="entry name" value="MA"/>
    <property type="match status" value="1"/>
</dbReference>
<dbReference type="SUPFAM" id="SSF58104">
    <property type="entry name" value="Methyl-accepting chemotaxis protein (MCP) signaling domain"/>
    <property type="match status" value="1"/>
</dbReference>
<dbReference type="EMBL" id="JAAYSM010000049">
    <property type="protein sequence ID" value="NLJ17548.1"/>
    <property type="molecule type" value="Genomic_DNA"/>
</dbReference>
<dbReference type="Pfam" id="PF00672">
    <property type="entry name" value="HAMP"/>
    <property type="match status" value="1"/>
</dbReference>
<feature type="transmembrane region" description="Helical" evidence="5">
    <location>
        <begin position="243"/>
        <end position="262"/>
    </location>
</feature>
<dbReference type="Pfam" id="PF17201">
    <property type="entry name" value="Cache_3-Cache_2"/>
    <property type="match status" value="1"/>
</dbReference>
<dbReference type="InterPro" id="IPR004089">
    <property type="entry name" value="MCPsignal_dom"/>
</dbReference>
<keyword evidence="5" id="KW-1133">Transmembrane helix</keyword>
<dbReference type="PANTHER" id="PTHR43531:SF11">
    <property type="entry name" value="METHYL-ACCEPTING CHEMOTAXIS PROTEIN 3"/>
    <property type="match status" value="1"/>
</dbReference>
<reference evidence="8 9" key="1">
    <citation type="journal article" date="2020" name="Biotechnol. Biofuels">
        <title>New insights from the biogas microbiome by comprehensive genome-resolved metagenomics of nearly 1600 species originating from multiple anaerobic digesters.</title>
        <authorList>
            <person name="Campanaro S."/>
            <person name="Treu L."/>
            <person name="Rodriguez-R L.M."/>
            <person name="Kovalovszki A."/>
            <person name="Ziels R.M."/>
            <person name="Maus I."/>
            <person name="Zhu X."/>
            <person name="Kougias P.G."/>
            <person name="Basile A."/>
            <person name="Luo G."/>
            <person name="Schluter A."/>
            <person name="Konstantinidis K.T."/>
            <person name="Angelidaki I."/>
        </authorList>
    </citation>
    <scope>NUCLEOTIDE SEQUENCE [LARGE SCALE GENOMIC DNA]</scope>
    <source>
        <strain evidence="8">AS23ysBPME_34</strain>
    </source>
</reference>
<keyword evidence="4" id="KW-0175">Coiled coil</keyword>
<evidence type="ECO:0000259" key="6">
    <source>
        <dbReference type="PROSITE" id="PS50111"/>
    </source>
</evidence>
<feature type="coiled-coil region" evidence="4">
    <location>
        <begin position="507"/>
        <end position="552"/>
    </location>
</feature>
<evidence type="ECO:0000259" key="7">
    <source>
        <dbReference type="PROSITE" id="PS50885"/>
    </source>
</evidence>
<comment type="similarity">
    <text evidence="2">Belongs to the methyl-accepting chemotaxis (MCP) protein family.</text>
</comment>
<dbReference type="GO" id="GO:0004888">
    <property type="term" value="F:transmembrane signaling receptor activity"/>
    <property type="evidence" value="ECO:0007669"/>
    <property type="project" value="TreeGrafter"/>
</dbReference>
<dbReference type="SMART" id="SM00304">
    <property type="entry name" value="HAMP"/>
    <property type="match status" value="1"/>
</dbReference>
<keyword evidence="5" id="KW-0812">Transmembrane</keyword>
<dbReference type="GO" id="GO:0006935">
    <property type="term" value="P:chemotaxis"/>
    <property type="evidence" value="ECO:0007669"/>
    <property type="project" value="UniProtKB-KW"/>
</dbReference>
<keyword evidence="3" id="KW-0807">Transducer</keyword>
<feature type="domain" description="HAMP" evidence="7">
    <location>
        <begin position="277"/>
        <end position="316"/>
    </location>
</feature>
<dbReference type="Pfam" id="PF00015">
    <property type="entry name" value="MCPsignal"/>
    <property type="match status" value="1"/>
</dbReference>
<dbReference type="PROSITE" id="PS50111">
    <property type="entry name" value="CHEMOTAXIS_TRANSDUC_2"/>
    <property type="match status" value="1"/>
</dbReference>
<dbReference type="Gene3D" id="3.30.450.20">
    <property type="entry name" value="PAS domain"/>
    <property type="match status" value="1"/>
</dbReference>
<dbReference type="AlphaFoldDB" id="A0A7X8GZD2"/>
<dbReference type="InterPro" id="IPR033462">
    <property type="entry name" value="Cache_3-Cache_2"/>
</dbReference>
<keyword evidence="1" id="KW-0145">Chemotaxis</keyword>
<dbReference type="Proteomes" id="UP000541058">
    <property type="component" value="Unassembled WGS sequence"/>
</dbReference>
<keyword evidence="5" id="KW-0472">Membrane</keyword>
<evidence type="ECO:0000256" key="1">
    <source>
        <dbReference type="ARBA" id="ARBA00022500"/>
    </source>
</evidence>
<comment type="caution">
    <text evidence="8">The sequence shown here is derived from an EMBL/GenBank/DDBJ whole genome shotgun (WGS) entry which is preliminary data.</text>
</comment>
<dbReference type="CDD" id="cd12912">
    <property type="entry name" value="PDC2_MCP_like"/>
    <property type="match status" value="1"/>
</dbReference>